<feature type="non-terminal residue" evidence="1">
    <location>
        <position position="1"/>
    </location>
</feature>
<evidence type="ECO:0000313" key="4">
    <source>
        <dbReference type="Proteomes" id="UP000677228"/>
    </source>
</evidence>
<accession>A0A8S2G8A0</accession>
<dbReference type="Proteomes" id="UP000681722">
    <property type="component" value="Unassembled WGS sequence"/>
</dbReference>
<comment type="caution">
    <text evidence="1">The sequence shown here is derived from an EMBL/GenBank/DDBJ whole genome shotgun (WGS) entry which is preliminary data.</text>
</comment>
<protein>
    <submittedName>
        <fullName evidence="1">Uncharacterized protein</fullName>
    </submittedName>
</protein>
<evidence type="ECO:0000313" key="1">
    <source>
        <dbReference type="EMBL" id="CAF1633049.1"/>
    </source>
</evidence>
<dbReference type="Proteomes" id="UP000677228">
    <property type="component" value="Unassembled WGS sequence"/>
</dbReference>
<dbReference type="EMBL" id="CAJNOK010059565">
    <property type="protein sequence ID" value="CAF1633049.1"/>
    <property type="molecule type" value="Genomic_DNA"/>
</dbReference>
<gene>
    <name evidence="1" type="ORF">OVA965_LOCUS43845</name>
    <name evidence="3" type="ORF">SRO942_LOCUS50150</name>
    <name evidence="2" type="ORF">TMI583_LOCUS46275</name>
</gene>
<sequence>IGEPYMNENALNLTSFADFAHGFIPTGTRALLLTATVLQSTIKNDIYNYGSLDNIELALEYFDSPFNRNIATNGGFEQGVTYI</sequence>
<name>A0A8S2G8A0_9BILA</name>
<reference evidence="1" key="1">
    <citation type="submission" date="2021-02" db="EMBL/GenBank/DDBJ databases">
        <authorList>
            <person name="Nowell W R."/>
        </authorList>
    </citation>
    <scope>NUCLEOTIDE SEQUENCE</scope>
</reference>
<evidence type="ECO:0000313" key="2">
    <source>
        <dbReference type="EMBL" id="CAF4461382.1"/>
    </source>
</evidence>
<proteinExistence type="predicted"/>
<dbReference type="EMBL" id="CAJOBC010139741">
    <property type="protein sequence ID" value="CAF4641324.1"/>
    <property type="molecule type" value="Genomic_DNA"/>
</dbReference>
<dbReference type="EMBL" id="CAJOBA010085451">
    <property type="protein sequence ID" value="CAF4461382.1"/>
    <property type="molecule type" value="Genomic_DNA"/>
</dbReference>
<dbReference type="AlphaFoldDB" id="A0A8S2G8A0"/>
<evidence type="ECO:0000313" key="3">
    <source>
        <dbReference type="EMBL" id="CAF4641324.1"/>
    </source>
</evidence>
<dbReference type="Proteomes" id="UP000682733">
    <property type="component" value="Unassembled WGS sequence"/>
</dbReference>
<organism evidence="1 4">
    <name type="scientific">Didymodactylos carnosus</name>
    <dbReference type="NCBI Taxonomy" id="1234261"/>
    <lineage>
        <taxon>Eukaryota</taxon>
        <taxon>Metazoa</taxon>
        <taxon>Spiralia</taxon>
        <taxon>Gnathifera</taxon>
        <taxon>Rotifera</taxon>
        <taxon>Eurotatoria</taxon>
        <taxon>Bdelloidea</taxon>
        <taxon>Philodinida</taxon>
        <taxon>Philodinidae</taxon>
        <taxon>Didymodactylos</taxon>
    </lineage>
</organism>